<accession>A0AA42DN91</accession>
<keyword evidence="2" id="KW-1185">Reference proteome</keyword>
<sequence>MKRPVIESIKNDVATPPEEKIIMANLPVCREIEVKVNMDQLACEQVLLELDHDRLLADTFNRYTYGEKVSVNYINPIMDGLFTLEEKVDPIDGEKYMEYAEYIEGSLGKQDCVLKVRVSLNVKAKKYESLVDDYMSRFKVYVENTLVSYANIRYFNAQIRA</sequence>
<gene>
    <name evidence="1" type="ORF">PBV87_11610</name>
</gene>
<protein>
    <submittedName>
        <fullName evidence="1">Uncharacterized protein</fullName>
    </submittedName>
</protein>
<proteinExistence type="predicted"/>
<name>A0AA42DN91_9FIRM</name>
<dbReference type="EMBL" id="JAQIFT010000045">
    <property type="protein sequence ID" value="MDA3732130.1"/>
    <property type="molecule type" value="Genomic_DNA"/>
</dbReference>
<dbReference type="Proteomes" id="UP001169242">
    <property type="component" value="Unassembled WGS sequence"/>
</dbReference>
<dbReference type="RefSeq" id="WP_271012405.1">
    <property type="nucleotide sequence ID" value="NZ_JAQIFT010000045.1"/>
</dbReference>
<evidence type="ECO:0000313" key="2">
    <source>
        <dbReference type="Proteomes" id="UP001169242"/>
    </source>
</evidence>
<evidence type="ECO:0000313" key="1">
    <source>
        <dbReference type="EMBL" id="MDA3732130.1"/>
    </source>
</evidence>
<comment type="caution">
    <text evidence="1">The sequence shown here is derived from an EMBL/GenBank/DDBJ whole genome shotgun (WGS) entry which is preliminary data.</text>
</comment>
<reference evidence="1" key="1">
    <citation type="journal article" date="2023" name="Int. J. Syst. Evol. Microbiol.">
        <title>&lt;i&gt;Holtiella tumoricola&lt;/i&gt; gen. nov. sp. nov., isolated from a human clinical sample.</title>
        <authorList>
            <person name="Allen-Vercoe E."/>
            <person name="Daigneault M.C."/>
            <person name="Vancuren S.J."/>
            <person name="Cochrane K."/>
            <person name="O'Neal L.L."/>
            <person name="Sankaranarayanan K."/>
            <person name="Lawson P.A."/>
        </authorList>
    </citation>
    <scope>NUCLEOTIDE SEQUENCE</scope>
    <source>
        <strain evidence="1">CC70A</strain>
    </source>
</reference>
<organism evidence="1 2">
    <name type="scientific">Holtiella tumoricola</name>
    <dbReference type="NCBI Taxonomy" id="3018743"/>
    <lineage>
        <taxon>Bacteria</taxon>
        <taxon>Bacillati</taxon>
        <taxon>Bacillota</taxon>
        <taxon>Clostridia</taxon>
        <taxon>Lachnospirales</taxon>
        <taxon>Cellulosilyticaceae</taxon>
        <taxon>Holtiella</taxon>
    </lineage>
</organism>
<dbReference type="AlphaFoldDB" id="A0AA42DN91"/>